<keyword evidence="2" id="KW-1185">Reference proteome</keyword>
<dbReference type="PANTHER" id="PTHR24159">
    <property type="match status" value="1"/>
</dbReference>
<gene>
    <name evidence="1" type="ORF">M9Y10_000701</name>
</gene>
<dbReference type="EMBL" id="JAPFFF010000001">
    <property type="protein sequence ID" value="KAK8898414.1"/>
    <property type="molecule type" value="Genomic_DNA"/>
</dbReference>
<comment type="caution">
    <text evidence="1">The sequence shown here is derived from an EMBL/GenBank/DDBJ whole genome shotgun (WGS) entry which is preliminary data.</text>
</comment>
<proteinExistence type="predicted"/>
<evidence type="ECO:0008006" key="3">
    <source>
        <dbReference type="Google" id="ProtNLM"/>
    </source>
</evidence>
<evidence type="ECO:0000313" key="2">
    <source>
        <dbReference type="Proteomes" id="UP001470230"/>
    </source>
</evidence>
<dbReference type="SUPFAM" id="SSF48403">
    <property type="entry name" value="Ankyrin repeat"/>
    <property type="match status" value="1"/>
</dbReference>
<evidence type="ECO:0000313" key="1">
    <source>
        <dbReference type="EMBL" id="KAK8898414.1"/>
    </source>
</evidence>
<sequence length="375" mass="45448">MNVQEVLNEMKTIYNQLLKYFDDDEDFLFLTKTFDELEIGKNIHKLKLLLHLLVKIGNNRHRESNFFDKIERIINIFKAEIIEKFSNFEIFTIFQSNKRILLFIIEEQIIKIDEYIAKRMTDRKHVNANYPQYFAPEIKPFVTESFIRLFRKNKEKETKEDWIDSIFNELPDNFYQKRKIAENDTYICSLIREDNVEEFIAHLNKTNISIKSVIMDSIFETNHFLIKKKKPTLIEYAAFYGSIQIFNYLKFEGADLETDLWLYVIRGRNAELIHILEENHVKTIDSLYYDPFFESIKCHHNEFANYIKDNLFTAENEYIDDYMPTYSLKSYNFLFIENNFETRLLFQYDYYMFVDLLIQENKIDINKKLILHIIF</sequence>
<organism evidence="1 2">
    <name type="scientific">Tritrichomonas musculus</name>
    <dbReference type="NCBI Taxonomy" id="1915356"/>
    <lineage>
        <taxon>Eukaryota</taxon>
        <taxon>Metamonada</taxon>
        <taxon>Parabasalia</taxon>
        <taxon>Tritrichomonadida</taxon>
        <taxon>Tritrichomonadidae</taxon>
        <taxon>Tritrichomonas</taxon>
    </lineage>
</organism>
<accession>A0ABR2L500</accession>
<reference evidence="1 2" key="1">
    <citation type="submission" date="2024-04" db="EMBL/GenBank/DDBJ databases">
        <title>Tritrichomonas musculus Genome.</title>
        <authorList>
            <person name="Alves-Ferreira E."/>
            <person name="Grigg M."/>
            <person name="Lorenzi H."/>
            <person name="Galac M."/>
        </authorList>
    </citation>
    <scope>NUCLEOTIDE SEQUENCE [LARGE SCALE GENOMIC DNA]</scope>
    <source>
        <strain evidence="1 2">EAF2021</strain>
    </source>
</reference>
<name>A0ABR2L500_9EUKA</name>
<dbReference type="PANTHER" id="PTHR24159:SF5">
    <property type="entry name" value="ANK_REP_REGION DOMAIN-CONTAINING PROTEIN"/>
    <property type="match status" value="1"/>
</dbReference>
<dbReference type="InterPro" id="IPR036770">
    <property type="entry name" value="Ankyrin_rpt-contain_sf"/>
</dbReference>
<dbReference type="Proteomes" id="UP001470230">
    <property type="component" value="Unassembled WGS sequence"/>
</dbReference>
<protein>
    <recommendedName>
        <fullName evidence="3">DUF3447 domain-containing protein</fullName>
    </recommendedName>
</protein>